<feature type="region of interest" description="Disordered" evidence="1">
    <location>
        <begin position="1"/>
        <end position="26"/>
    </location>
</feature>
<comment type="caution">
    <text evidence="2">The sequence shown here is derived from an EMBL/GenBank/DDBJ whole genome shotgun (WGS) entry which is preliminary data.</text>
</comment>
<evidence type="ECO:0000256" key="1">
    <source>
        <dbReference type="SAM" id="MobiDB-lite"/>
    </source>
</evidence>
<protein>
    <submittedName>
        <fullName evidence="2">Uncharacterized protein</fullName>
    </submittedName>
</protein>
<reference evidence="2 3" key="1">
    <citation type="journal article" date="2019" name="Sci. Rep.">
        <title>Orb-weaving spider Araneus ventricosus genome elucidates the spidroin gene catalogue.</title>
        <authorList>
            <person name="Kono N."/>
            <person name="Nakamura H."/>
            <person name="Ohtoshi R."/>
            <person name="Moran D.A.P."/>
            <person name="Shinohara A."/>
            <person name="Yoshida Y."/>
            <person name="Fujiwara M."/>
            <person name="Mori M."/>
            <person name="Tomita M."/>
            <person name="Arakawa K."/>
        </authorList>
    </citation>
    <scope>NUCLEOTIDE SEQUENCE [LARGE SCALE GENOMIC DNA]</scope>
</reference>
<evidence type="ECO:0000313" key="3">
    <source>
        <dbReference type="Proteomes" id="UP000499080"/>
    </source>
</evidence>
<proteinExistence type="predicted"/>
<sequence>MTLLLLREVPPSQEGESGRPPKPVTALRTQARTTIRKRARNTMEKHIARLMDFCRCCTYFLAVRERAGSVTSEHLRIGFSRDSKSRQKREAPIKRY</sequence>
<organism evidence="2 3">
    <name type="scientific">Araneus ventricosus</name>
    <name type="common">Orbweaver spider</name>
    <name type="synonym">Epeira ventricosa</name>
    <dbReference type="NCBI Taxonomy" id="182803"/>
    <lineage>
        <taxon>Eukaryota</taxon>
        <taxon>Metazoa</taxon>
        <taxon>Ecdysozoa</taxon>
        <taxon>Arthropoda</taxon>
        <taxon>Chelicerata</taxon>
        <taxon>Arachnida</taxon>
        <taxon>Araneae</taxon>
        <taxon>Araneomorphae</taxon>
        <taxon>Entelegynae</taxon>
        <taxon>Araneoidea</taxon>
        <taxon>Araneidae</taxon>
        <taxon>Araneus</taxon>
    </lineage>
</organism>
<evidence type="ECO:0000313" key="2">
    <source>
        <dbReference type="EMBL" id="GBM42100.1"/>
    </source>
</evidence>
<dbReference type="EMBL" id="BGPR01000986">
    <property type="protein sequence ID" value="GBM42100.1"/>
    <property type="molecule type" value="Genomic_DNA"/>
</dbReference>
<dbReference type="AlphaFoldDB" id="A0A4Y2FKT7"/>
<keyword evidence="3" id="KW-1185">Reference proteome</keyword>
<gene>
    <name evidence="2" type="ORF">AVEN_260264_1</name>
</gene>
<name>A0A4Y2FKT7_ARAVE</name>
<dbReference type="Proteomes" id="UP000499080">
    <property type="component" value="Unassembled WGS sequence"/>
</dbReference>
<accession>A0A4Y2FKT7</accession>